<dbReference type="NCBIfam" id="NF041646">
    <property type="entry name" value="VC0807_fam"/>
    <property type="match status" value="1"/>
</dbReference>
<name>A0A9X4M356_9ACTN</name>
<dbReference type="EMBL" id="JANRHA010000007">
    <property type="protein sequence ID" value="MDG3015252.1"/>
    <property type="molecule type" value="Genomic_DNA"/>
</dbReference>
<feature type="transmembrane region" description="Helical" evidence="1">
    <location>
        <begin position="68"/>
        <end position="87"/>
    </location>
</feature>
<organism evidence="2 3">
    <name type="scientific">Speluncibacter jeojiensis</name>
    <dbReference type="NCBI Taxonomy" id="2710754"/>
    <lineage>
        <taxon>Bacteria</taxon>
        <taxon>Bacillati</taxon>
        <taxon>Actinomycetota</taxon>
        <taxon>Actinomycetes</taxon>
        <taxon>Mycobacteriales</taxon>
        <taxon>Speluncibacteraceae</taxon>
        <taxon>Speluncibacter</taxon>
    </lineage>
</organism>
<evidence type="ECO:0000313" key="2">
    <source>
        <dbReference type="EMBL" id="MDG3015252.1"/>
    </source>
</evidence>
<reference evidence="2" key="1">
    <citation type="submission" date="2022-08" db="EMBL/GenBank/DDBJ databases">
        <title>Genome analysis of Corynebacteriales strain.</title>
        <authorList>
            <person name="Lee S.D."/>
        </authorList>
    </citation>
    <scope>NUCLEOTIDE SEQUENCE</scope>
    <source>
        <strain evidence="2">D3-21</strain>
    </source>
</reference>
<feature type="transmembrane region" description="Helical" evidence="1">
    <location>
        <begin position="166"/>
        <end position="191"/>
    </location>
</feature>
<keyword evidence="3" id="KW-1185">Reference proteome</keyword>
<protein>
    <recommendedName>
        <fullName evidence="4">DUF3159 domain-containing protein</fullName>
    </recommendedName>
</protein>
<comment type="caution">
    <text evidence="2">The sequence shown here is derived from an EMBL/GenBank/DDBJ whole genome shotgun (WGS) entry which is preliminary data.</text>
</comment>
<accession>A0A9X4M356</accession>
<evidence type="ECO:0000256" key="1">
    <source>
        <dbReference type="SAM" id="Phobius"/>
    </source>
</evidence>
<proteinExistence type="predicted"/>
<dbReference type="AlphaFoldDB" id="A0A9X4M356"/>
<sequence length="216" mass="22602">MTTAHTTPRHRLAILADPTIAGSVIAPVAAYQLLHLAGWSDIAALSVAAIFPATATIYEATRKRRLNALGALSLVAVLIGLGAALWLRDPRVLLVKDSIVTGIIGLAFLGSLATTQPLAYRLGRQFAGDRVPVIDSPQRLHGYRIVSAVWGVALVGEAALRVALSYVLSTATVVTISPLLSVAVFGAVTVWTVRRARRHAGTGTDSTAVAARVALS</sequence>
<feature type="transmembrane region" description="Helical" evidence="1">
    <location>
        <begin position="12"/>
        <end position="30"/>
    </location>
</feature>
<dbReference type="RefSeq" id="WP_332519961.1">
    <property type="nucleotide sequence ID" value="NZ_JANRHA010000007.1"/>
</dbReference>
<gene>
    <name evidence="2" type="ORF">NVS88_11890</name>
</gene>
<keyword evidence="1" id="KW-1133">Transmembrane helix</keyword>
<keyword evidence="1" id="KW-0812">Transmembrane</keyword>
<feature type="transmembrane region" description="Helical" evidence="1">
    <location>
        <begin position="42"/>
        <end position="61"/>
    </location>
</feature>
<feature type="transmembrane region" description="Helical" evidence="1">
    <location>
        <begin position="99"/>
        <end position="120"/>
    </location>
</feature>
<evidence type="ECO:0000313" key="3">
    <source>
        <dbReference type="Proteomes" id="UP001152755"/>
    </source>
</evidence>
<evidence type="ECO:0008006" key="4">
    <source>
        <dbReference type="Google" id="ProtNLM"/>
    </source>
</evidence>
<dbReference type="Proteomes" id="UP001152755">
    <property type="component" value="Unassembled WGS sequence"/>
</dbReference>
<keyword evidence="1" id="KW-0472">Membrane</keyword>
<feature type="transmembrane region" description="Helical" evidence="1">
    <location>
        <begin position="141"/>
        <end position="160"/>
    </location>
</feature>